<evidence type="ECO:0000313" key="3">
    <source>
        <dbReference type="Proteomes" id="UP001160499"/>
    </source>
</evidence>
<evidence type="ECO:0008006" key="4">
    <source>
        <dbReference type="Google" id="ProtNLM"/>
    </source>
</evidence>
<proteinExistence type="predicted"/>
<feature type="compositionally biased region" description="Low complexity" evidence="1">
    <location>
        <begin position="18"/>
        <end position="32"/>
    </location>
</feature>
<dbReference type="Proteomes" id="UP001160499">
    <property type="component" value="Unassembled WGS sequence"/>
</dbReference>
<feature type="region of interest" description="Disordered" evidence="1">
    <location>
        <begin position="17"/>
        <end position="46"/>
    </location>
</feature>
<accession>A0ABT6LCR9</accession>
<dbReference type="EMBL" id="JARXVH010000002">
    <property type="protein sequence ID" value="MDH6214078.1"/>
    <property type="molecule type" value="Genomic_DNA"/>
</dbReference>
<reference evidence="2 3" key="1">
    <citation type="submission" date="2023-04" db="EMBL/GenBank/DDBJ databases">
        <title>Forest soil microbial communities from Buena Vista Peninsula, Colon Province, Panama.</title>
        <authorList>
            <person name="Bouskill N."/>
        </authorList>
    </citation>
    <scope>NUCLEOTIDE SEQUENCE [LARGE SCALE GENOMIC DNA]</scope>
    <source>
        <strain evidence="2 3">GGS1</strain>
    </source>
</reference>
<gene>
    <name evidence="2" type="ORF">M2283_001361</name>
</gene>
<evidence type="ECO:0000256" key="1">
    <source>
        <dbReference type="SAM" id="MobiDB-lite"/>
    </source>
</evidence>
<feature type="region of interest" description="Disordered" evidence="1">
    <location>
        <begin position="205"/>
        <end position="243"/>
    </location>
</feature>
<keyword evidence="3" id="KW-1185">Reference proteome</keyword>
<organism evidence="2 3">
    <name type="scientific">Streptomyces pseudovenezuelae</name>
    <dbReference type="NCBI Taxonomy" id="67350"/>
    <lineage>
        <taxon>Bacteria</taxon>
        <taxon>Bacillati</taxon>
        <taxon>Actinomycetota</taxon>
        <taxon>Actinomycetes</taxon>
        <taxon>Kitasatosporales</taxon>
        <taxon>Streptomycetaceae</taxon>
        <taxon>Streptomyces</taxon>
        <taxon>Streptomyces aurantiacus group</taxon>
    </lineage>
</organism>
<sequence length="243" mass="26736">MFDSLLAWESLSGRCRMNRGSPSSARGPGSANTSHQTRHDTRCGPYFKPQRLHADKAYDRADLRKWLSGRRIGGRIAGSCPATADSTPATSAILATTWHFSDLLPPSAAISASSTSPRRHVLTSDTGVALESMTPLRNVLVAWQWSRRFPPPTRTRQLPWSWKWGPTGSYVLTVVVPKLAIQRADPVTCSVHRQPYCLGRLHFSTRTRNPGGTARPEFQSPARNSVQPLTMAELSVPAHSSAR</sequence>
<protein>
    <recommendedName>
        <fullName evidence="4">Transposase DDE domain-containing protein</fullName>
    </recommendedName>
</protein>
<comment type="caution">
    <text evidence="2">The sequence shown here is derived from an EMBL/GenBank/DDBJ whole genome shotgun (WGS) entry which is preliminary data.</text>
</comment>
<evidence type="ECO:0000313" key="2">
    <source>
        <dbReference type="EMBL" id="MDH6214078.1"/>
    </source>
</evidence>
<name>A0ABT6LCR9_9ACTN</name>